<keyword evidence="3 7" id="KW-0547">Nucleotide-binding</keyword>
<dbReference type="InterPro" id="IPR042110">
    <property type="entry name" value="Adenylosuccinate_synth_dom2"/>
</dbReference>
<dbReference type="EC" id="6.3.4.4" evidence="7 8"/>
<keyword evidence="4 7" id="KW-0658">Purine biosynthesis</keyword>
<feature type="binding site" description="in other chain" evidence="7">
    <location>
        <position position="238"/>
    </location>
    <ligand>
        <name>IMP</name>
        <dbReference type="ChEBI" id="CHEBI:58053"/>
        <note>ligand shared between dimeric partners</note>
    </ligand>
</feature>
<comment type="caution">
    <text evidence="9">The sequence shown here is derived from an EMBL/GenBank/DDBJ whole genome shotgun (WGS) entry which is preliminary data.</text>
</comment>
<protein>
    <recommendedName>
        <fullName evidence="7 8">Adenylosuccinate synthetase</fullName>
        <shortName evidence="7">AMPSase</shortName>
        <shortName evidence="7">AdSS</shortName>
        <ecNumber evidence="7 8">6.3.4.4</ecNumber>
    </recommendedName>
    <alternativeName>
        <fullName evidence="7">IMP--aspartate ligase</fullName>
    </alternativeName>
</protein>
<feature type="binding site" evidence="7">
    <location>
        <begin position="27"/>
        <end position="33"/>
    </location>
    <ligand>
        <name>GTP</name>
        <dbReference type="ChEBI" id="CHEBI:37565"/>
    </ligand>
</feature>
<feature type="binding site" evidence="7">
    <location>
        <begin position="427"/>
        <end position="429"/>
    </location>
    <ligand>
        <name>GTP</name>
        <dbReference type="ChEBI" id="CHEBI:37565"/>
    </ligand>
</feature>
<feature type="binding site" description="in other chain" evidence="7">
    <location>
        <position position="253"/>
    </location>
    <ligand>
        <name>IMP</name>
        <dbReference type="ChEBI" id="CHEBI:58053"/>
        <note>ligand shared between dimeric partners</note>
    </ligand>
</feature>
<dbReference type="InterPro" id="IPR042109">
    <property type="entry name" value="Adenylosuccinate_synth_dom1"/>
</dbReference>
<dbReference type="EMBL" id="BAABAB010000021">
    <property type="protein sequence ID" value="GAA3624786.1"/>
    <property type="molecule type" value="Genomic_DNA"/>
</dbReference>
<dbReference type="Gene3D" id="1.10.300.10">
    <property type="entry name" value="Adenylosuccinate Synthetase, subunit A, domain 2"/>
    <property type="match status" value="1"/>
</dbReference>
<keyword evidence="5 7" id="KW-0460">Magnesium</keyword>
<dbReference type="Proteomes" id="UP001501490">
    <property type="component" value="Unassembled WGS sequence"/>
</dbReference>
<feature type="binding site" evidence="7">
    <location>
        <position position="157"/>
    </location>
    <ligand>
        <name>IMP</name>
        <dbReference type="ChEBI" id="CHEBI:58053"/>
        <note>ligand shared between dimeric partners</note>
    </ligand>
</feature>
<dbReference type="PANTHER" id="PTHR11846">
    <property type="entry name" value="ADENYLOSUCCINATE SYNTHETASE"/>
    <property type="match status" value="1"/>
</dbReference>
<keyword evidence="10" id="KW-1185">Reference proteome</keyword>
<feature type="binding site" evidence="7">
    <location>
        <begin position="345"/>
        <end position="347"/>
    </location>
    <ligand>
        <name>GTP</name>
        <dbReference type="ChEBI" id="CHEBI:37565"/>
    </ligand>
</feature>
<dbReference type="InterPro" id="IPR018220">
    <property type="entry name" value="Adenylosuccin_syn_GTP-bd"/>
</dbReference>
<evidence type="ECO:0000256" key="4">
    <source>
        <dbReference type="ARBA" id="ARBA00022755"/>
    </source>
</evidence>
<feature type="binding site" evidence="7">
    <location>
        <begin position="313"/>
        <end position="319"/>
    </location>
    <ligand>
        <name>substrate</name>
    </ligand>
</feature>
<feature type="binding site" description="in other chain" evidence="7">
    <location>
        <begin position="28"/>
        <end position="31"/>
    </location>
    <ligand>
        <name>IMP</name>
        <dbReference type="ChEBI" id="CHEBI:58053"/>
        <note>ligand shared between dimeric partners</note>
    </ligand>
</feature>
<dbReference type="CDD" id="cd03108">
    <property type="entry name" value="AdSS"/>
    <property type="match status" value="1"/>
</dbReference>
<evidence type="ECO:0000256" key="8">
    <source>
        <dbReference type="RuleBase" id="RU000520"/>
    </source>
</evidence>
<dbReference type="Gene3D" id="3.90.170.10">
    <property type="entry name" value="Adenylosuccinate Synthetase, subunit A, domain 3"/>
    <property type="match status" value="1"/>
</dbReference>
<name>A0ABP7A4H5_9ACTN</name>
<dbReference type="PANTHER" id="PTHR11846:SF0">
    <property type="entry name" value="ADENYLOSUCCINATE SYNTHETASE"/>
    <property type="match status" value="1"/>
</dbReference>
<evidence type="ECO:0000256" key="2">
    <source>
        <dbReference type="ARBA" id="ARBA00022723"/>
    </source>
</evidence>
<dbReference type="PROSITE" id="PS01266">
    <property type="entry name" value="ADENYLOSUCCIN_SYN_1"/>
    <property type="match status" value="1"/>
</dbReference>
<feature type="binding site" description="in other chain" evidence="7">
    <location>
        <position position="317"/>
    </location>
    <ligand>
        <name>IMP</name>
        <dbReference type="ChEBI" id="CHEBI:58053"/>
        <note>ligand shared between dimeric partners</note>
    </ligand>
</feature>
<feature type="binding site" description="in other chain" evidence="7">
    <location>
        <position position="143"/>
    </location>
    <ligand>
        <name>IMP</name>
        <dbReference type="ChEBI" id="CHEBI:58053"/>
        <note>ligand shared between dimeric partners</note>
    </ligand>
</feature>
<dbReference type="InterPro" id="IPR027417">
    <property type="entry name" value="P-loop_NTPase"/>
</dbReference>
<comment type="pathway">
    <text evidence="7 8">Purine metabolism; AMP biosynthesis via de novo pathway; AMP from IMP: step 1/2.</text>
</comment>
<evidence type="ECO:0000256" key="3">
    <source>
        <dbReference type="ARBA" id="ARBA00022741"/>
    </source>
</evidence>
<feature type="binding site" description="in other chain" evidence="7">
    <location>
        <begin position="53"/>
        <end position="56"/>
    </location>
    <ligand>
        <name>IMP</name>
        <dbReference type="ChEBI" id="CHEBI:58053"/>
        <note>ligand shared between dimeric partners</note>
    </ligand>
</feature>
<evidence type="ECO:0000313" key="9">
    <source>
        <dbReference type="EMBL" id="GAA3624786.1"/>
    </source>
</evidence>
<keyword evidence="6 7" id="KW-0342">GTP-binding</keyword>
<feature type="active site" description="Proton donor" evidence="7">
    <location>
        <position position="56"/>
    </location>
</feature>
<organism evidence="9 10">
    <name type="scientific">Microlunatus ginsengisoli</name>
    <dbReference type="NCBI Taxonomy" id="363863"/>
    <lineage>
        <taxon>Bacteria</taxon>
        <taxon>Bacillati</taxon>
        <taxon>Actinomycetota</taxon>
        <taxon>Actinomycetes</taxon>
        <taxon>Propionibacteriales</taxon>
        <taxon>Propionibacteriaceae</taxon>
        <taxon>Microlunatus</taxon>
    </lineage>
</organism>
<gene>
    <name evidence="7" type="primary">purA</name>
    <name evidence="9" type="ORF">GCM10022236_28880</name>
</gene>
<comment type="catalytic activity">
    <reaction evidence="7 8">
        <text>IMP + L-aspartate + GTP = N(6)-(1,2-dicarboxyethyl)-AMP + GDP + phosphate + 2 H(+)</text>
        <dbReference type="Rhea" id="RHEA:15753"/>
        <dbReference type="ChEBI" id="CHEBI:15378"/>
        <dbReference type="ChEBI" id="CHEBI:29991"/>
        <dbReference type="ChEBI" id="CHEBI:37565"/>
        <dbReference type="ChEBI" id="CHEBI:43474"/>
        <dbReference type="ChEBI" id="CHEBI:57567"/>
        <dbReference type="ChEBI" id="CHEBI:58053"/>
        <dbReference type="ChEBI" id="CHEBI:58189"/>
        <dbReference type="EC" id="6.3.4.4"/>
    </reaction>
</comment>
<dbReference type="InterPro" id="IPR001114">
    <property type="entry name" value="Adenylosuccinate_synthetase"/>
</dbReference>
<evidence type="ECO:0000256" key="6">
    <source>
        <dbReference type="ARBA" id="ARBA00023134"/>
    </source>
</evidence>
<comment type="cofactor">
    <cofactor evidence="7">
        <name>Mg(2+)</name>
        <dbReference type="ChEBI" id="CHEBI:18420"/>
    </cofactor>
    <text evidence="7">Binds 1 Mg(2+) ion per subunit.</text>
</comment>
<feature type="binding site" evidence="7">
    <location>
        <position position="55"/>
    </location>
    <ligand>
        <name>Mg(2+)</name>
        <dbReference type="ChEBI" id="CHEBI:18420"/>
    </ligand>
</feature>
<keyword evidence="7" id="KW-0963">Cytoplasm</keyword>
<evidence type="ECO:0000313" key="10">
    <source>
        <dbReference type="Proteomes" id="UP001501490"/>
    </source>
</evidence>
<keyword evidence="2 7" id="KW-0479">Metal-binding</keyword>
<evidence type="ECO:0000256" key="7">
    <source>
        <dbReference type="HAMAP-Rule" id="MF_00011"/>
    </source>
</evidence>
<reference evidence="10" key="1">
    <citation type="journal article" date="2019" name="Int. J. Syst. Evol. Microbiol.">
        <title>The Global Catalogue of Microorganisms (GCM) 10K type strain sequencing project: providing services to taxonomists for standard genome sequencing and annotation.</title>
        <authorList>
            <consortium name="The Broad Institute Genomics Platform"/>
            <consortium name="The Broad Institute Genome Sequencing Center for Infectious Disease"/>
            <person name="Wu L."/>
            <person name="Ma J."/>
        </authorList>
    </citation>
    <scope>NUCLEOTIDE SEQUENCE [LARGE SCALE GENOMIC DNA]</scope>
    <source>
        <strain evidence="10">JCM 16929</strain>
    </source>
</reference>
<dbReference type="Pfam" id="PF00709">
    <property type="entry name" value="Adenylsucc_synt"/>
    <property type="match status" value="1"/>
</dbReference>
<evidence type="ECO:0000256" key="5">
    <source>
        <dbReference type="ARBA" id="ARBA00022842"/>
    </source>
</evidence>
<proteinExistence type="inferred from homology"/>
<feature type="active site" description="Proton acceptor" evidence="7">
    <location>
        <position position="28"/>
    </location>
</feature>
<comment type="subcellular location">
    <subcellularLocation>
        <location evidence="7">Cytoplasm</location>
    </subcellularLocation>
</comment>
<evidence type="ECO:0000256" key="1">
    <source>
        <dbReference type="ARBA" id="ARBA00022598"/>
    </source>
</evidence>
<sequence length="442" mass="47913">MRPGISLFLAKGGDHMPGIVVVGAQWGDEGKGKATDQLGDRVDYCVRYSGGNNAGHTVVVNGERYALHLLPSGILNPSCVPVLGNGVVIDLDVLFGEIEALASRGVEFQHPLLSANAHIIASYHQVIDKVTERFLGKARIGTTGRGVGPAYSDKVNRIGLRIQDLLDESILRQKVDAALDQKNHLLVKVYNRRALDPVQVADHLLSYTERVRPYIVDVGRILNDALDAGDVVLFEGAQAHHLDVDHGTYPYVTSSNPIAGGACVGAGVGPTRIDRVIGIAKAYTTRVGEGPMPTELLDETGDALRNAGGEFGTTTGRPRRCGWFDPLVVEQAAKINGFTDIFLTKLDVLTGWEKIPVCVAYDVDGVRHDVLPLTQSEFHHAKPIYEELDGWEDDITDCRNFSDLPKNTQAYVNRLEELCGARISGIGVGPGREQSIMINDLL</sequence>
<dbReference type="NCBIfam" id="TIGR00184">
    <property type="entry name" value="purA"/>
    <property type="match status" value="1"/>
</dbReference>
<feature type="binding site" evidence="7">
    <location>
        <begin position="55"/>
        <end position="57"/>
    </location>
    <ligand>
        <name>GTP</name>
        <dbReference type="ChEBI" id="CHEBI:37565"/>
    </ligand>
</feature>
<feature type="binding site" evidence="7">
    <location>
        <position position="319"/>
    </location>
    <ligand>
        <name>GTP</name>
        <dbReference type="ChEBI" id="CHEBI:37565"/>
    </ligand>
</feature>
<comment type="similarity">
    <text evidence="7 8">Belongs to the adenylosuccinate synthetase family.</text>
</comment>
<keyword evidence="1 7" id="KW-0436">Ligase</keyword>
<dbReference type="HAMAP" id="MF_00011">
    <property type="entry name" value="Adenylosucc_synth"/>
    <property type="match status" value="1"/>
</dbReference>
<accession>A0ABP7A4H5</accession>
<dbReference type="NCBIfam" id="NF002223">
    <property type="entry name" value="PRK01117.1"/>
    <property type="match status" value="1"/>
</dbReference>
<dbReference type="SMART" id="SM00788">
    <property type="entry name" value="Adenylsucc_synt"/>
    <property type="match status" value="1"/>
</dbReference>
<dbReference type="InterPro" id="IPR042111">
    <property type="entry name" value="Adenylosuccinate_synth_dom3"/>
</dbReference>
<dbReference type="Gene3D" id="3.40.440.10">
    <property type="entry name" value="Adenylosuccinate Synthetase, subunit A, domain 1"/>
    <property type="match status" value="1"/>
</dbReference>
<feature type="binding site" evidence="7">
    <location>
        <position position="28"/>
    </location>
    <ligand>
        <name>Mg(2+)</name>
        <dbReference type="ChEBI" id="CHEBI:18420"/>
    </ligand>
</feature>
<comment type="subunit">
    <text evidence="7">Homodimer.</text>
</comment>
<comment type="function">
    <text evidence="7">Plays an important role in the de novo pathway of purine nucleotide biosynthesis. Catalyzes the first committed step in the biosynthesis of AMP from IMP.</text>
</comment>
<dbReference type="SUPFAM" id="SSF52540">
    <property type="entry name" value="P-loop containing nucleoside triphosphate hydrolases"/>
    <property type="match status" value="1"/>
</dbReference>